<name>U3RBV1_LIMRT</name>
<dbReference type="EMBL" id="KF306077">
    <property type="protein sequence ID" value="AGX01619.1"/>
    <property type="molecule type" value="Genomic_DNA"/>
</dbReference>
<gene>
    <name evidence="1" type="primary">cemA</name>
</gene>
<sequence>MQKLSIHQLSLIKGGIYSLLSL</sequence>
<dbReference type="AlphaFoldDB" id="U3RBV1"/>
<dbReference type="EMBL" id="KF306074">
    <property type="protein sequence ID" value="AGX01613.1"/>
    <property type="molecule type" value="Genomic_DNA"/>
</dbReference>
<dbReference type="EMBL" id="KF306079">
    <property type="protein sequence ID" value="AGX01623.1"/>
    <property type="molecule type" value="Genomic_DNA"/>
</dbReference>
<evidence type="ECO:0000313" key="1">
    <source>
        <dbReference type="EMBL" id="AGX01613.1"/>
    </source>
</evidence>
<proteinExistence type="predicted"/>
<evidence type="ECO:0000313" key="3">
    <source>
        <dbReference type="EMBL" id="AGX01619.1"/>
    </source>
</evidence>
<evidence type="ECO:0000313" key="4">
    <source>
        <dbReference type="EMBL" id="AGX01623.1"/>
    </source>
</evidence>
<reference evidence="1" key="2">
    <citation type="journal article" date="2014" name="Microbiology">
        <title>Novel two-component regulatory systems play a role in biofilm formation of Lactobacillus reuteri rodent isolate 100-23.</title>
        <authorList>
            <person name="Su M.S."/>
            <person name="Ganzle M.G."/>
        </authorList>
    </citation>
    <scope>NUCLEOTIDE SEQUENCE</scope>
    <source>
        <strain evidence="4">100-23::bfrKcemK</strain>
        <strain evidence="3">100-23::bfrRcemK</strain>
        <strain evidence="1">100-23::cemK</strain>
        <strain evidence="2">100-23::cemKcemR</strain>
    </source>
</reference>
<dbReference type="EMBL" id="KF306076">
    <property type="protein sequence ID" value="AGX01617.1"/>
    <property type="molecule type" value="Genomic_DNA"/>
</dbReference>
<protein>
    <submittedName>
        <fullName evidence="1">Autoinducing peptide</fullName>
    </submittedName>
</protein>
<evidence type="ECO:0000313" key="2">
    <source>
        <dbReference type="EMBL" id="AGX01617.1"/>
    </source>
</evidence>
<organism evidence="1">
    <name type="scientific">Limosilactobacillus reuteri</name>
    <name type="common">Lactobacillus reuteri</name>
    <dbReference type="NCBI Taxonomy" id="1598"/>
    <lineage>
        <taxon>Bacteria</taxon>
        <taxon>Bacillati</taxon>
        <taxon>Bacillota</taxon>
        <taxon>Bacilli</taxon>
        <taxon>Lactobacillales</taxon>
        <taxon>Lactobacillaceae</taxon>
        <taxon>Limosilactobacillus</taxon>
    </lineage>
</organism>
<reference evidence="1" key="1">
    <citation type="submission" date="2013-06" db="EMBL/GenBank/DDBJ databases">
        <authorList>
            <person name="Su M.S.W."/>
        </authorList>
    </citation>
    <scope>NUCLEOTIDE SEQUENCE</scope>
    <source>
        <strain evidence="4">100-23::bfrKcemK</strain>
        <strain evidence="3">100-23::bfrRcemK</strain>
        <strain evidence="1">100-23::cemK</strain>
        <strain evidence="2">100-23::cemKcemR</strain>
    </source>
</reference>
<accession>U3RBV1</accession>